<proteinExistence type="predicted"/>
<reference evidence="2 3" key="1">
    <citation type="submission" date="2023-01" db="EMBL/GenBank/DDBJ databases">
        <title>Analysis of 21 Apiospora genomes using comparative genomics revels a genus with tremendous synthesis potential of carbohydrate active enzymes and secondary metabolites.</title>
        <authorList>
            <person name="Sorensen T."/>
        </authorList>
    </citation>
    <scope>NUCLEOTIDE SEQUENCE [LARGE SCALE GENOMIC DNA]</scope>
    <source>
        <strain evidence="2 3">CBS 117206</strain>
    </source>
</reference>
<gene>
    <name evidence="2" type="ORF">PG999_001442</name>
</gene>
<dbReference type="AlphaFoldDB" id="A0AAW0RET5"/>
<keyword evidence="1" id="KW-0732">Signal</keyword>
<protein>
    <submittedName>
        <fullName evidence="2">Uncharacterized protein</fullName>
    </submittedName>
</protein>
<feature type="chain" id="PRO_5043564577" evidence="1">
    <location>
        <begin position="18"/>
        <end position="176"/>
    </location>
</feature>
<accession>A0AAW0RET5</accession>
<feature type="signal peptide" evidence="1">
    <location>
        <begin position="1"/>
        <end position="17"/>
    </location>
</feature>
<sequence>MKFSILSTILAASTALAAPSSLLPPRQAACDQRQQPSEAEATGALRDWLAAVNTINAFVDNAARASSSAAAHALQFAKHEPNDLKVLSRVCGVSDAYTRAVRDLGQVFGAVLTNLQAVVDRPAAAPAAAATINRVRCCNVLPDLDVLWLEAAGAYGVVGQVQTDVPRPGACAAVQC</sequence>
<keyword evidence="3" id="KW-1185">Reference proteome</keyword>
<comment type="caution">
    <text evidence="2">The sequence shown here is derived from an EMBL/GenBank/DDBJ whole genome shotgun (WGS) entry which is preliminary data.</text>
</comment>
<evidence type="ECO:0000313" key="3">
    <source>
        <dbReference type="Proteomes" id="UP001392437"/>
    </source>
</evidence>
<evidence type="ECO:0000313" key="2">
    <source>
        <dbReference type="EMBL" id="KAK8133269.1"/>
    </source>
</evidence>
<organism evidence="2 3">
    <name type="scientific">Apiospora kogelbergensis</name>
    <dbReference type="NCBI Taxonomy" id="1337665"/>
    <lineage>
        <taxon>Eukaryota</taxon>
        <taxon>Fungi</taxon>
        <taxon>Dikarya</taxon>
        <taxon>Ascomycota</taxon>
        <taxon>Pezizomycotina</taxon>
        <taxon>Sordariomycetes</taxon>
        <taxon>Xylariomycetidae</taxon>
        <taxon>Amphisphaeriales</taxon>
        <taxon>Apiosporaceae</taxon>
        <taxon>Apiospora</taxon>
    </lineage>
</organism>
<dbReference type="EMBL" id="JAQQWP010000001">
    <property type="protein sequence ID" value="KAK8133269.1"/>
    <property type="molecule type" value="Genomic_DNA"/>
</dbReference>
<dbReference type="Proteomes" id="UP001392437">
    <property type="component" value="Unassembled WGS sequence"/>
</dbReference>
<evidence type="ECO:0000256" key="1">
    <source>
        <dbReference type="SAM" id="SignalP"/>
    </source>
</evidence>
<name>A0AAW0RET5_9PEZI</name>